<gene>
    <name evidence="1" type="ORF">ANIA_11556</name>
</gene>
<reference evidence="2" key="1">
    <citation type="journal article" date="2005" name="Nature">
        <title>Sequencing of Aspergillus nidulans and comparative analysis with A. fumigatus and A. oryzae.</title>
        <authorList>
            <person name="Galagan J.E."/>
            <person name="Calvo S.E."/>
            <person name="Cuomo C."/>
            <person name="Ma L.J."/>
            <person name="Wortman J.R."/>
            <person name="Batzoglou S."/>
            <person name="Lee S.I."/>
            <person name="Basturkmen M."/>
            <person name="Spevak C.C."/>
            <person name="Clutterbuck J."/>
            <person name="Kapitonov V."/>
            <person name="Jurka J."/>
            <person name="Scazzocchio C."/>
            <person name="Farman M."/>
            <person name="Butler J."/>
            <person name="Purcell S."/>
            <person name="Harris S."/>
            <person name="Braus G.H."/>
            <person name="Draht O."/>
            <person name="Busch S."/>
            <person name="D'Enfert C."/>
            <person name="Bouchier C."/>
            <person name="Goldman G.H."/>
            <person name="Bell-Pedersen D."/>
            <person name="Griffiths-Jones S."/>
            <person name="Doonan J.H."/>
            <person name="Yu J."/>
            <person name="Vienken K."/>
            <person name="Pain A."/>
            <person name="Freitag M."/>
            <person name="Selker E.U."/>
            <person name="Archer D.B."/>
            <person name="Penalva M.A."/>
            <person name="Oakley B.R."/>
            <person name="Momany M."/>
            <person name="Tanaka T."/>
            <person name="Kumagai T."/>
            <person name="Asai K."/>
            <person name="Machida M."/>
            <person name="Nierman W.C."/>
            <person name="Denning D.W."/>
            <person name="Caddick M."/>
            <person name="Hynes M."/>
            <person name="Paoletti M."/>
            <person name="Fischer R."/>
            <person name="Miller B."/>
            <person name="Dyer P."/>
            <person name="Sachs M.S."/>
            <person name="Osmani S.A."/>
            <person name="Birren B.W."/>
        </authorList>
    </citation>
    <scope>NUCLEOTIDE SEQUENCE [LARGE SCALE GENOMIC DNA]</scope>
    <source>
        <strain evidence="2">FGSC A4 / ATCC 38163 / CBS 112.46 / NRRL 194 / M139</strain>
    </source>
</reference>
<dbReference type="AlphaFoldDB" id="C8VCE9"/>
<sequence>MCRRDSPCGKTKYEHLGQLASLSVTLHKSRLTSVGYILSTAYHLNPCSYYPEVTWCAGPYVPAHDAWKCPACNTPLHATLNPFSAIPES</sequence>
<dbReference type="KEGG" id="ani:ANIA_11556"/>
<protein>
    <submittedName>
        <fullName evidence="1">Uncharacterized protein</fullName>
    </submittedName>
</protein>
<reference evidence="2" key="2">
    <citation type="journal article" date="2009" name="Fungal Genet. Biol.">
        <title>The 2008 update of the Aspergillus nidulans genome annotation: a community effort.</title>
        <authorList>
            <person name="Wortman J.R."/>
            <person name="Gilsenan J.M."/>
            <person name="Joardar V."/>
            <person name="Deegan J."/>
            <person name="Clutterbuck J."/>
            <person name="Andersen M.R."/>
            <person name="Archer D."/>
            <person name="Bencina M."/>
            <person name="Braus G."/>
            <person name="Coutinho P."/>
            <person name="von Dohren H."/>
            <person name="Doonan J."/>
            <person name="Driessen A.J."/>
            <person name="Durek P."/>
            <person name="Espeso E."/>
            <person name="Fekete E."/>
            <person name="Flipphi M."/>
            <person name="Estrada C.G."/>
            <person name="Geysens S."/>
            <person name="Goldman G."/>
            <person name="de Groot P.W."/>
            <person name="Hansen K."/>
            <person name="Harris S.D."/>
            <person name="Heinekamp T."/>
            <person name="Helmstaedt K."/>
            <person name="Henrissat B."/>
            <person name="Hofmann G."/>
            <person name="Homan T."/>
            <person name="Horio T."/>
            <person name="Horiuchi H."/>
            <person name="James S."/>
            <person name="Jones M."/>
            <person name="Karaffa L."/>
            <person name="Karanyi Z."/>
            <person name="Kato M."/>
            <person name="Keller N."/>
            <person name="Kelly D.E."/>
            <person name="Kiel J.A."/>
            <person name="Kim J.M."/>
            <person name="van der Klei I.J."/>
            <person name="Klis F.M."/>
            <person name="Kovalchuk A."/>
            <person name="Krasevec N."/>
            <person name="Kubicek C.P."/>
            <person name="Liu B."/>
            <person name="Maccabe A."/>
            <person name="Meyer V."/>
            <person name="Mirabito P."/>
            <person name="Miskei M."/>
            <person name="Mos M."/>
            <person name="Mullins J."/>
            <person name="Nelson D.R."/>
            <person name="Nielsen J."/>
            <person name="Oakley B.R."/>
            <person name="Osmani S.A."/>
            <person name="Pakula T."/>
            <person name="Paszewski A."/>
            <person name="Paulsen I."/>
            <person name="Pilsyk S."/>
            <person name="Pocsi I."/>
            <person name="Punt P.J."/>
            <person name="Ram A.F."/>
            <person name="Ren Q."/>
            <person name="Robellet X."/>
            <person name="Robson G."/>
            <person name="Seiboth B."/>
            <person name="van Solingen P."/>
            <person name="Specht T."/>
            <person name="Sun J."/>
            <person name="Taheri-Talesh N."/>
            <person name="Takeshita N."/>
            <person name="Ussery D."/>
            <person name="vanKuyk P.A."/>
            <person name="Visser H."/>
            <person name="van de Vondervoort P.J."/>
            <person name="de Vries R.P."/>
            <person name="Walton J."/>
            <person name="Xiang X."/>
            <person name="Xiong Y."/>
            <person name="Zeng A.P."/>
            <person name="Brandt B.W."/>
            <person name="Cornell M.J."/>
            <person name="van den Hondel C.A."/>
            <person name="Visser J."/>
            <person name="Oliver S.G."/>
            <person name="Turner G."/>
        </authorList>
    </citation>
    <scope>GENOME REANNOTATION</scope>
    <source>
        <strain evidence="2">FGSC A4 / ATCC 38163 / CBS 112.46 / NRRL 194 / M139</strain>
    </source>
</reference>
<dbReference type="RefSeq" id="XP_050467836.1">
    <property type="nucleotide sequence ID" value="XM_050611857.1"/>
</dbReference>
<dbReference type="Proteomes" id="UP000000560">
    <property type="component" value="Chromosome IV"/>
</dbReference>
<dbReference type="GeneID" id="74897124"/>
<dbReference type="HOGENOM" id="CLU_2454728_0_0_1"/>
<evidence type="ECO:0000313" key="1">
    <source>
        <dbReference type="EMBL" id="CBF78467.1"/>
    </source>
</evidence>
<evidence type="ECO:0000313" key="2">
    <source>
        <dbReference type="Proteomes" id="UP000000560"/>
    </source>
</evidence>
<accession>C8VCE9</accession>
<name>C8VCE9_EMENI</name>
<keyword evidence="2" id="KW-1185">Reference proteome</keyword>
<dbReference type="EMBL" id="BN001304">
    <property type="protein sequence ID" value="CBF78467.1"/>
    <property type="molecule type" value="Genomic_DNA"/>
</dbReference>
<dbReference type="InParanoid" id="C8VCE9"/>
<proteinExistence type="predicted"/>
<organism evidence="1 2">
    <name type="scientific">Emericella nidulans (strain FGSC A4 / ATCC 38163 / CBS 112.46 / NRRL 194 / M139)</name>
    <name type="common">Aspergillus nidulans</name>
    <dbReference type="NCBI Taxonomy" id="227321"/>
    <lineage>
        <taxon>Eukaryota</taxon>
        <taxon>Fungi</taxon>
        <taxon>Dikarya</taxon>
        <taxon>Ascomycota</taxon>
        <taxon>Pezizomycotina</taxon>
        <taxon>Eurotiomycetes</taxon>
        <taxon>Eurotiomycetidae</taxon>
        <taxon>Eurotiales</taxon>
        <taxon>Aspergillaceae</taxon>
        <taxon>Aspergillus</taxon>
        <taxon>Aspergillus subgen. Nidulantes</taxon>
    </lineage>
</organism>